<keyword evidence="2" id="KW-1185">Reference proteome</keyword>
<evidence type="ECO:0000313" key="1">
    <source>
        <dbReference type="EMBL" id="KAG6948325.1"/>
    </source>
</evidence>
<gene>
    <name evidence="1" type="ORF">JG688_00015147</name>
</gene>
<protein>
    <submittedName>
        <fullName evidence="1">Uncharacterized protein</fullName>
    </submittedName>
</protein>
<reference evidence="1" key="1">
    <citation type="submission" date="2021-01" db="EMBL/GenBank/DDBJ databases">
        <title>Phytophthora aleatoria, a newly-described species from Pinus radiata is distinct from Phytophthora cactorum isolates based on comparative genomics.</title>
        <authorList>
            <person name="Mcdougal R."/>
            <person name="Panda P."/>
            <person name="Williams N."/>
            <person name="Studholme D.J."/>
        </authorList>
    </citation>
    <scope>NUCLEOTIDE SEQUENCE</scope>
    <source>
        <strain evidence="1">NZFS 4037</strain>
    </source>
</reference>
<evidence type="ECO:0000313" key="2">
    <source>
        <dbReference type="Proteomes" id="UP000709295"/>
    </source>
</evidence>
<comment type="caution">
    <text evidence="1">The sequence shown here is derived from an EMBL/GenBank/DDBJ whole genome shotgun (WGS) entry which is preliminary data.</text>
</comment>
<sequence length="90" mass="10351">MQEQVDKMLRFIGRATSKTMKGQGRKEMFPDVSAIVTFMKDKRRDEVFVETSLYTQHHGVHELGWVTNGIADKRGGLLALPRMCERLANR</sequence>
<dbReference type="Proteomes" id="UP000709295">
    <property type="component" value="Unassembled WGS sequence"/>
</dbReference>
<organism evidence="1 2">
    <name type="scientific">Phytophthora aleatoria</name>
    <dbReference type="NCBI Taxonomy" id="2496075"/>
    <lineage>
        <taxon>Eukaryota</taxon>
        <taxon>Sar</taxon>
        <taxon>Stramenopiles</taxon>
        <taxon>Oomycota</taxon>
        <taxon>Peronosporomycetes</taxon>
        <taxon>Peronosporales</taxon>
        <taxon>Peronosporaceae</taxon>
        <taxon>Phytophthora</taxon>
    </lineage>
</organism>
<proteinExistence type="predicted"/>
<dbReference type="EMBL" id="JAENGY010001575">
    <property type="protein sequence ID" value="KAG6948325.1"/>
    <property type="molecule type" value="Genomic_DNA"/>
</dbReference>
<name>A0A8J5ITW6_9STRA</name>
<dbReference type="AlphaFoldDB" id="A0A8J5ITW6"/>
<accession>A0A8J5ITW6</accession>